<feature type="domain" description="Subtelomeric hrmA-associated cluster protein AFUB-079030/YDR124W-like helical bundle" evidence="2">
    <location>
        <begin position="186"/>
        <end position="320"/>
    </location>
</feature>
<dbReference type="Proteomes" id="UP000042958">
    <property type="component" value="Unassembled WGS sequence"/>
</dbReference>
<protein>
    <recommendedName>
        <fullName evidence="2">Subtelomeric hrmA-associated cluster protein AFUB-079030/YDR124W-like helical bundle domain-containing protein</fullName>
    </recommendedName>
</protein>
<accession>A0A0F7TL40</accession>
<feature type="region of interest" description="Disordered" evidence="1">
    <location>
        <begin position="387"/>
        <end position="415"/>
    </location>
</feature>
<keyword evidence="4" id="KW-1185">Reference proteome</keyword>
<gene>
    <name evidence="3" type="ORF">PMG11_06030</name>
</gene>
<feature type="compositionally biased region" description="Low complexity" evidence="1">
    <location>
        <begin position="161"/>
        <end position="173"/>
    </location>
</feature>
<reference evidence="4" key="1">
    <citation type="journal article" date="2015" name="Genome Announc.">
        <title>Draft genome sequence of the fungus Penicillium brasilianum MG11.</title>
        <authorList>
            <person name="Horn F."/>
            <person name="Linde J."/>
            <person name="Mattern D.J."/>
            <person name="Walther G."/>
            <person name="Guthke R."/>
            <person name="Brakhage A.A."/>
            <person name="Valiante V."/>
        </authorList>
    </citation>
    <scope>NUCLEOTIDE SEQUENCE [LARGE SCALE GENOMIC DNA]</scope>
    <source>
        <strain evidence="4">MG11</strain>
    </source>
</reference>
<evidence type="ECO:0000313" key="3">
    <source>
        <dbReference type="EMBL" id="CEJ57334.1"/>
    </source>
</evidence>
<evidence type="ECO:0000313" key="4">
    <source>
        <dbReference type="Proteomes" id="UP000042958"/>
    </source>
</evidence>
<proteinExistence type="predicted"/>
<sequence>MDINRPHLGIGDALERRHSDTSVLQTTQMAPAAEFPHPHYAMIYLDHNGELRVKASASIAGCGGAIFTQEVTDNFVKLAAPSPMANMQFNPSRPNLQATLHMCSFDWNQTGIDTGHLAERSPFGLQPSPGLVHAGQTRPAELIPCQFLDQNKRRRRDTRRASIANSSSKSTSPSPTPRPGRTILRVGDKDLLRRYYEKAFEDFQQLNCRAIAKSYIKLVEPRKQVHFPYNGRKVIAGVSQRVDPEQTKPAWWPVGVLHREPDHLLKRDRLKLLVHILCELKDSHSVTADKLREAGQDVRRQITPSHRLQVLDEIYFVREMEERYLDGNLDANARLQVIHTQLPEAICQEDELSSGIYVAPITALDEESDSQDTPSFGAERDLHLDDSTPIAHTSSQGMPLSPTASDSSGPHSPTFGAYPAAINSAVMPLEASTAVKNMPTGPNYLPGYYGQQFMPTEKTAPGGYWTGVPHISQVSHYGY</sequence>
<dbReference type="InterPro" id="IPR021264">
    <property type="entry name" value="AFUB_079030/YDR124W-like"/>
</dbReference>
<feature type="region of interest" description="Disordered" evidence="1">
    <location>
        <begin position="148"/>
        <end position="183"/>
    </location>
</feature>
<dbReference type="PANTHER" id="PTHR36102">
    <property type="entry name" value="CHROMOSOME 10, WHOLE GENOME SHOTGUN SEQUENCE"/>
    <property type="match status" value="1"/>
</dbReference>
<dbReference type="PANTHER" id="PTHR36102:SF4">
    <property type="entry name" value="YDR124W-LIKE HELICAL BUNDLE DOMAIN-CONTAINING PROTEIN"/>
    <property type="match status" value="1"/>
</dbReference>
<dbReference type="AlphaFoldDB" id="A0A0F7TL40"/>
<dbReference type="STRING" id="104259.A0A0F7TL40"/>
<evidence type="ECO:0000259" key="2">
    <source>
        <dbReference type="Pfam" id="PF11001"/>
    </source>
</evidence>
<organism evidence="3 4">
    <name type="scientific">Penicillium brasilianum</name>
    <dbReference type="NCBI Taxonomy" id="104259"/>
    <lineage>
        <taxon>Eukaryota</taxon>
        <taxon>Fungi</taxon>
        <taxon>Dikarya</taxon>
        <taxon>Ascomycota</taxon>
        <taxon>Pezizomycotina</taxon>
        <taxon>Eurotiomycetes</taxon>
        <taxon>Eurotiomycetidae</taxon>
        <taxon>Eurotiales</taxon>
        <taxon>Aspergillaceae</taxon>
        <taxon>Penicillium</taxon>
    </lineage>
</organism>
<dbReference type="InterPro" id="IPR047092">
    <property type="entry name" value="AFUB_07903/YDR124W-like_hel"/>
</dbReference>
<evidence type="ECO:0000256" key="1">
    <source>
        <dbReference type="SAM" id="MobiDB-lite"/>
    </source>
</evidence>
<feature type="compositionally biased region" description="Polar residues" evidence="1">
    <location>
        <begin position="390"/>
        <end position="411"/>
    </location>
</feature>
<dbReference type="OrthoDB" id="5338458at2759"/>
<dbReference type="EMBL" id="CDHK01000005">
    <property type="protein sequence ID" value="CEJ57334.1"/>
    <property type="molecule type" value="Genomic_DNA"/>
</dbReference>
<dbReference type="Pfam" id="PF11001">
    <property type="entry name" value="AFUB_07903_YDR124W_hel"/>
    <property type="match status" value="1"/>
</dbReference>
<name>A0A0F7TL40_PENBI</name>